<gene>
    <name evidence="8" type="primary">corA</name>
    <name evidence="9" type="ORF">QY95_04068</name>
</gene>
<evidence type="ECO:0000256" key="3">
    <source>
        <dbReference type="ARBA" id="ARBA00022448"/>
    </source>
</evidence>
<dbReference type="GO" id="GO:0015087">
    <property type="term" value="F:cobalt ion transmembrane transporter activity"/>
    <property type="evidence" value="ECO:0007669"/>
    <property type="project" value="UniProtKB-UniRule"/>
</dbReference>
<name>A0A0F5I0K6_BACTR</name>
<comment type="similarity">
    <text evidence="2 8">Belongs to the CorA metal ion transporter (MIT) (TC 1.A.35) family.</text>
</comment>
<dbReference type="PANTHER" id="PTHR46494:SF1">
    <property type="entry name" value="CORA FAMILY METAL ION TRANSPORTER (EUROFUNG)"/>
    <property type="match status" value="1"/>
</dbReference>
<dbReference type="Gene3D" id="1.20.58.340">
    <property type="entry name" value="Magnesium transport protein CorA, transmembrane region"/>
    <property type="match status" value="2"/>
</dbReference>
<evidence type="ECO:0000313" key="9">
    <source>
        <dbReference type="EMBL" id="KKB42651.1"/>
    </source>
</evidence>
<keyword evidence="3 8" id="KW-0813">Transport</keyword>
<dbReference type="Proteomes" id="UP000031563">
    <property type="component" value="Unassembled WGS sequence"/>
</dbReference>
<dbReference type="EMBL" id="JWIR02000009">
    <property type="protein sequence ID" value="KKB42651.1"/>
    <property type="molecule type" value="Genomic_DNA"/>
</dbReference>
<dbReference type="RefSeq" id="WP_039231780.1">
    <property type="nucleotide sequence ID" value="NZ_JWIQ02000026.1"/>
</dbReference>
<comment type="caution">
    <text evidence="9">The sequence shown here is derived from an EMBL/GenBank/DDBJ whole genome shotgun (WGS) entry which is preliminary data.</text>
</comment>
<proteinExistence type="inferred from homology"/>
<reference evidence="9" key="1">
    <citation type="submission" date="2015-02" db="EMBL/GenBank/DDBJ databases">
        <title>Genome Assembly of Bacillaceae bacterium MTCC 8252.</title>
        <authorList>
            <person name="Verma A."/>
            <person name="Khatri I."/>
            <person name="Mual P."/>
            <person name="Subramanian S."/>
            <person name="Krishnamurthi S."/>
        </authorList>
    </citation>
    <scope>NUCLEOTIDE SEQUENCE [LARGE SCALE GENOMIC DNA]</scope>
    <source>
        <strain evidence="9">MTCC 8252</strain>
    </source>
</reference>
<comment type="function">
    <text evidence="8">Mediates influx of magnesium ions.</text>
</comment>
<feature type="transmembrane region" description="Helical" evidence="8">
    <location>
        <begin position="254"/>
        <end position="277"/>
    </location>
</feature>
<evidence type="ECO:0000256" key="4">
    <source>
        <dbReference type="ARBA" id="ARBA00022475"/>
    </source>
</evidence>
<evidence type="ECO:0000256" key="5">
    <source>
        <dbReference type="ARBA" id="ARBA00022692"/>
    </source>
</evidence>
<dbReference type="GO" id="GO:0000287">
    <property type="term" value="F:magnesium ion binding"/>
    <property type="evidence" value="ECO:0007669"/>
    <property type="project" value="TreeGrafter"/>
</dbReference>
<evidence type="ECO:0000256" key="1">
    <source>
        <dbReference type="ARBA" id="ARBA00004651"/>
    </source>
</evidence>
<dbReference type="InterPro" id="IPR002523">
    <property type="entry name" value="MgTranspt_CorA/ZnTranspt_ZntB"/>
</dbReference>
<dbReference type="GO" id="GO:0005886">
    <property type="term" value="C:plasma membrane"/>
    <property type="evidence" value="ECO:0007669"/>
    <property type="project" value="UniProtKB-SubCell"/>
</dbReference>
<keyword evidence="10" id="KW-1185">Reference proteome</keyword>
<feature type="transmembrane region" description="Helical" evidence="8">
    <location>
        <begin position="289"/>
        <end position="314"/>
    </location>
</feature>
<dbReference type="STRING" id="1221996.QY95_04068"/>
<keyword evidence="7 8" id="KW-0472">Membrane</keyword>
<keyword evidence="4 8" id="KW-1003">Cell membrane</keyword>
<dbReference type="InterPro" id="IPR045863">
    <property type="entry name" value="CorA_TM1_TM2"/>
</dbReference>
<keyword evidence="8" id="KW-0406">Ion transport</keyword>
<accession>A0A0F5IAW3</accession>
<evidence type="ECO:0000256" key="8">
    <source>
        <dbReference type="RuleBase" id="RU362010"/>
    </source>
</evidence>
<dbReference type="SUPFAM" id="SSF144083">
    <property type="entry name" value="Magnesium transport protein CorA, transmembrane region"/>
    <property type="match status" value="1"/>
</dbReference>
<evidence type="ECO:0000256" key="7">
    <source>
        <dbReference type="ARBA" id="ARBA00023136"/>
    </source>
</evidence>
<accession>A0A0F5I0K6</accession>
<evidence type="ECO:0000256" key="2">
    <source>
        <dbReference type="ARBA" id="ARBA00009765"/>
    </source>
</evidence>
<protein>
    <recommendedName>
        <fullName evidence="8">Magnesium transport protein CorA</fullName>
    </recommendedName>
</protein>
<dbReference type="InterPro" id="IPR045861">
    <property type="entry name" value="CorA_cytoplasmic_dom"/>
</dbReference>
<organism evidence="9 10">
    <name type="scientific">Bacillus thermotolerans</name>
    <name type="common">Quasibacillus thermotolerans</name>
    <dbReference type="NCBI Taxonomy" id="1221996"/>
    <lineage>
        <taxon>Bacteria</taxon>
        <taxon>Bacillati</taxon>
        <taxon>Bacillota</taxon>
        <taxon>Bacilli</taxon>
        <taxon>Bacillales</taxon>
        <taxon>Bacillaceae</taxon>
        <taxon>Bacillus</taxon>
    </lineage>
</organism>
<dbReference type="Gene3D" id="3.30.460.20">
    <property type="entry name" value="CorA soluble domain-like"/>
    <property type="match status" value="1"/>
</dbReference>
<dbReference type="SUPFAM" id="SSF143865">
    <property type="entry name" value="CorA soluble domain-like"/>
    <property type="match status" value="1"/>
</dbReference>
<sequence length="322" mass="38110">MIRTCALTENGEFLTDIPLSEKQEKNLKWTWTDFYDPSAEEARLLKSLFKFHPLAVEDCLDNQSGRPKLDFYKNYAFFLIHSIEPATLKGREIGVFINEQMIVTVRQHSIEEVDEVWDQVPDQPSLQEGPVRIFHRLTDLCVDHCFPPVYKMEDLLNSMDEEVDVAPGNDLIDRLFTMRHDLAKLRRTIFPMRDVIYRLLNSTRLDYMKEYHIYFRDVYDHLLKLVEMLESYREFSSDVRDSYLSVNSDKMNNIMMTLTIITTIFMPLTFIAGVYGMNFHYMPELEWRYGYFLILGLMGGISLVMFALFVKVGWLQVRRKRK</sequence>
<dbReference type="AlphaFoldDB" id="A0A0F5I0K6"/>
<dbReference type="GO" id="GO:0050897">
    <property type="term" value="F:cobalt ion binding"/>
    <property type="evidence" value="ECO:0007669"/>
    <property type="project" value="TreeGrafter"/>
</dbReference>
<comment type="subcellular location">
    <subcellularLocation>
        <location evidence="1">Cell membrane</location>
        <topology evidence="1">Multi-pass membrane protein</topology>
    </subcellularLocation>
    <subcellularLocation>
        <location evidence="8">Membrane</location>
        <topology evidence="8">Multi-pass membrane protein</topology>
    </subcellularLocation>
</comment>
<dbReference type="InterPro" id="IPR004488">
    <property type="entry name" value="Mg/Co-transport_prot_CorA"/>
</dbReference>
<evidence type="ECO:0000256" key="6">
    <source>
        <dbReference type="ARBA" id="ARBA00022989"/>
    </source>
</evidence>
<dbReference type="GO" id="GO:0015095">
    <property type="term" value="F:magnesium ion transmembrane transporter activity"/>
    <property type="evidence" value="ECO:0007669"/>
    <property type="project" value="UniProtKB-UniRule"/>
</dbReference>
<keyword evidence="8" id="KW-0460">Magnesium</keyword>
<keyword evidence="5 8" id="KW-0812">Transmembrane</keyword>
<dbReference type="PANTHER" id="PTHR46494">
    <property type="entry name" value="CORA FAMILY METAL ION TRANSPORTER (EUROFUNG)"/>
    <property type="match status" value="1"/>
</dbReference>
<dbReference type="CDD" id="cd12831">
    <property type="entry name" value="TmCorA-like_u2"/>
    <property type="match status" value="1"/>
</dbReference>
<keyword evidence="6 8" id="KW-1133">Transmembrane helix</keyword>
<dbReference type="OrthoDB" id="9803416at2"/>
<dbReference type="FunFam" id="1.20.58.340:FF:000012">
    <property type="entry name" value="Magnesium transport protein CorA"/>
    <property type="match status" value="1"/>
</dbReference>
<dbReference type="Pfam" id="PF01544">
    <property type="entry name" value="CorA"/>
    <property type="match status" value="1"/>
</dbReference>
<dbReference type="NCBIfam" id="TIGR00383">
    <property type="entry name" value="corA"/>
    <property type="match status" value="1"/>
</dbReference>
<evidence type="ECO:0000313" key="10">
    <source>
        <dbReference type="Proteomes" id="UP000031563"/>
    </source>
</evidence>